<name>A0A0F7S007_9BASI</name>
<sequence length="79" mass="7928">MFGKGQGNAQGGAQQGHGGDGKGPCQPTRADSYNPKSAAYNPSSAQAQGGNPSAARAAAMNPQHHAYNPTAHKKPVNSA</sequence>
<dbReference type="Proteomes" id="UP000242770">
    <property type="component" value="Unassembled WGS sequence"/>
</dbReference>
<feature type="compositionally biased region" description="Polar residues" evidence="1">
    <location>
        <begin position="29"/>
        <end position="51"/>
    </location>
</feature>
<organism evidence="2 3">
    <name type="scientific">Sporisorium scitamineum</name>
    <dbReference type="NCBI Taxonomy" id="49012"/>
    <lineage>
        <taxon>Eukaryota</taxon>
        <taxon>Fungi</taxon>
        <taxon>Dikarya</taxon>
        <taxon>Basidiomycota</taxon>
        <taxon>Ustilaginomycotina</taxon>
        <taxon>Ustilaginomycetes</taxon>
        <taxon>Ustilaginales</taxon>
        <taxon>Ustilaginaceae</taxon>
        <taxon>Sporisorium</taxon>
    </lineage>
</organism>
<feature type="compositionally biased region" description="Gly residues" evidence="1">
    <location>
        <begin position="1"/>
        <end position="22"/>
    </location>
</feature>
<dbReference type="EMBL" id="CCFA01000228">
    <property type="protein sequence ID" value="CDW94551.1"/>
    <property type="molecule type" value="Genomic_DNA"/>
</dbReference>
<reference evidence="3" key="1">
    <citation type="submission" date="2014-06" db="EMBL/GenBank/DDBJ databases">
        <authorList>
            <person name="Berkman P.J."/>
        </authorList>
    </citation>
    <scope>NUCLEOTIDE SEQUENCE [LARGE SCALE GENOMIC DNA]</scope>
</reference>
<evidence type="ECO:0000313" key="2">
    <source>
        <dbReference type="EMBL" id="CDW94551.1"/>
    </source>
</evidence>
<evidence type="ECO:0000313" key="3">
    <source>
        <dbReference type="Proteomes" id="UP000242770"/>
    </source>
</evidence>
<accession>A0A0F7S007</accession>
<feature type="region of interest" description="Disordered" evidence="1">
    <location>
        <begin position="1"/>
        <end position="79"/>
    </location>
</feature>
<dbReference type="AlphaFoldDB" id="A0A0F7S007"/>
<keyword evidence="3" id="KW-1185">Reference proteome</keyword>
<gene>
    <name evidence="2" type="primary">SSCI03710.1</name>
</gene>
<protein>
    <submittedName>
        <fullName evidence="2">Uncharacterized protein</fullName>
    </submittedName>
</protein>
<evidence type="ECO:0000256" key="1">
    <source>
        <dbReference type="SAM" id="MobiDB-lite"/>
    </source>
</evidence>
<proteinExistence type="predicted"/>